<name>A0A382YW11_9ZZZZ</name>
<organism evidence="1">
    <name type="scientific">marine metagenome</name>
    <dbReference type="NCBI Taxonomy" id="408172"/>
    <lineage>
        <taxon>unclassified sequences</taxon>
        <taxon>metagenomes</taxon>
        <taxon>ecological metagenomes</taxon>
    </lineage>
</organism>
<gene>
    <name evidence="1" type="ORF">METZ01_LOCUS439582</name>
</gene>
<protein>
    <submittedName>
        <fullName evidence="1">Uncharacterized protein</fullName>
    </submittedName>
</protein>
<dbReference type="AlphaFoldDB" id="A0A382YW11"/>
<dbReference type="EMBL" id="UINC01178525">
    <property type="protein sequence ID" value="SVD86728.1"/>
    <property type="molecule type" value="Genomic_DNA"/>
</dbReference>
<sequence>MTLTLKYLTINHAAAQHHFVKRTDRVYFKYNAFNKWSYFLLFSDNGDKIQPITEKNN</sequence>
<proteinExistence type="predicted"/>
<evidence type="ECO:0000313" key="1">
    <source>
        <dbReference type="EMBL" id="SVD86728.1"/>
    </source>
</evidence>
<accession>A0A382YW11</accession>
<reference evidence="1" key="1">
    <citation type="submission" date="2018-05" db="EMBL/GenBank/DDBJ databases">
        <authorList>
            <person name="Lanie J.A."/>
            <person name="Ng W.-L."/>
            <person name="Kazmierczak K.M."/>
            <person name="Andrzejewski T.M."/>
            <person name="Davidsen T.M."/>
            <person name="Wayne K.J."/>
            <person name="Tettelin H."/>
            <person name="Glass J.I."/>
            <person name="Rusch D."/>
            <person name="Podicherti R."/>
            <person name="Tsui H.-C.T."/>
            <person name="Winkler M.E."/>
        </authorList>
    </citation>
    <scope>NUCLEOTIDE SEQUENCE</scope>
</reference>